<dbReference type="Pfam" id="PF13709">
    <property type="entry name" value="DUF4159"/>
    <property type="match status" value="2"/>
</dbReference>
<gene>
    <name evidence="3" type="ordered locus">Plabr_2435</name>
</gene>
<dbReference type="STRING" id="756272.Plabr_2435"/>
<dbReference type="HOGENOM" id="CLU_346778_0_0_0"/>
<feature type="domain" description="DUF4159" evidence="2">
    <location>
        <begin position="383"/>
        <end position="570"/>
    </location>
</feature>
<accession>F0SNW0</accession>
<dbReference type="Gene3D" id="3.40.50.12140">
    <property type="entry name" value="Domain of unknown function DUF4159"/>
    <property type="match status" value="2"/>
</dbReference>
<proteinExistence type="predicted"/>
<evidence type="ECO:0000256" key="1">
    <source>
        <dbReference type="SAM" id="SignalP"/>
    </source>
</evidence>
<evidence type="ECO:0000313" key="4">
    <source>
        <dbReference type="Proteomes" id="UP000006860"/>
    </source>
</evidence>
<dbReference type="eggNOG" id="COG1657">
    <property type="taxonomic scope" value="Bacteria"/>
</dbReference>
<dbReference type="Proteomes" id="UP000006860">
    <property type="component" value="Chromosome"/>
</dbReference>
<evidence type="ECO:0000259" key="2">
    <source>
        <dbReference type="Pfam" id="PF13709"/>
    </source>
</evidence>
<dbReference type="EMBL" id="CP002546">
    <property type="protein sequence ID" value="ADY60036.1"/>
    <property type="molecule type" value="Genomic_DNA"/>
</dbReference>
<dbReference type="SUPFAM" id="SSF48239">
    <property type="entry name" value="Terpenoid cyclases/Protein prenyltransferases"/>
    <property type="match status" value="1"/>
</dbReference>
<dbReference type="KEGG" id="pbs:Plabr_2435"/>
<dbReference type="OrthoDB" id="220961at2"/>
<feature type="signal peptide" evidence="1">
    <location>
        <begin position="1"/>
        <end position="32"/>
    </location>
</feature>
<sequence length="814" mass="90848">MQRTFPARILLVPILCSLTLALPLVFETSAQAQEPLRAEAVLRAIKRGRDYLISKQQPDGSWSSEQLATHKVGVSSLCLLALLESGLTPDDPAIARGLEWLRTVKEPNPRRTYDISLMIMALAAANDGVKDNLRIFALAQRLESGQVTNGTGVGGWDYFCDGSGGVGQPDRSNTQYAVLGLRDAAYKGVPISRTTWERIRNHWENGQQADGGWAYRYNQGLSTTGSMTVAGIASLSIAETFLRDGKEVNPDGTPICCTPVEPNESLERAYAWMARNYSISTNPESGNWWLYYMYGLERAGRLTGRRFFGGHDWYREGVRMLLNRQSKRDGSWKGTGGLEDDPVVGTPLALLFLSKGLAPVLINKAKFGPRDPDKPDQVLGDVWNRQPKDVRNLVEHISTLPKWPHLLTWQSLDLDVAVENNNLQELMQAPILYISSDEDLSRLMGDEHIELLRQYILEGGFIFASRGCESTAFEEGMYKFVERLYPDGSASLMPLVETHPVYRSEYLLDPATVKLMGVDVGCRTAIMYSPDDLSCLWDKQMPIDPPDRPLDLKTSILRSLRIGVNVVAYVTGREPPNKLEEQELLANAEDEDVLRGILSIAKLRHSGDWDAAPNAIKKLLRTLQQSFGVVAGSQPWKIPASDPRLYRHTLLYLHGQRNFDLTAEEVRNVRRYLENGGVLFSDACCGAPKFDSSFRELMQRMFPDVPLERIPVDHELFSSEIGHDLKEVRMRAPLNDDGTGPLNPVERTGPPYLEGIKLGDRYAVVYSKYDISCALEQQTSLSCIGYLPEDAAKIAMNVVLYSVLQDVTPNEPAP</sequence>
<organism evidence="3 4">
    <name type="scientific">Rubinisphaera brasiliensis (strain ATCC 49424 / DSM 5305 / JCM 21570 / IAM 15109 / NBRC 103401 / IFAM 1448)</name>
    <name type="common">Planctomyces brasiliensis</name>
    <dbReference type="NCBI Taxonomy" id="756272"/>
    <lineage>
        <taxon>Bacteria</taxon>
        <taxon>Pseudomonadati</taxon>
        <taxon>Planctomycetota</taxon>
        <taxon>Planctomycetia</taxon>
        <taxon>Planctomycetales</taxon>
        <taxon>Planctomycetaceae</taxon>
        <taxon>Rubinisphaera</taxon>
    </lineage>
</organism>
<dbReference type="InterPro" id="IPR025297">
    <property type="entry name" value="DUF4159"/>
</dbReference>
<dbReference type="CDD" id="cd00688">
    <property type="entry name" value="ISOPREN_C2_like"/>
    <property type="match status" value="1"/>
</dbReference>
<feature type="chain" id="PRO_5003260741" evidence="1">
    <location>
        <begin position="33"/>
        <end position="814"/>
    </location>
</feature>
<keyword evidence="1" id="KW-0732">Signal</keyword>
<evidence type="ECO:0000313" key="3">
    <source>
        <dbReference type="EMBL" id="ADY60036.1"/>
    </source>
</evidence>
<protein>
    <submittedName>
        <fullName evidence="3">Prenyltransferase/squalene oxidase</fullName>
    </submittedName>
</protein>
<dbReference type="Gene3D" id="1.50.10.20">
    <property type="match status" value="2"/>
</dbReference>
<dbReference type="AlphaFoldDB" id="F0SNW0"/>
<keyword evidence="4" id="KW-1185">Reference proteome</keyword>
<reference evidence="4" key="1">
    <citation type="submission" date="2011-02" db="EMBL/GenBank/DDBJ databases">
        <title>The complete genome of Planctomyces brasiliensis DSM 5305.</title>
        <authorList>
            <person name="Lucas S."/>
            <person name="Copeland A."/>
            <person name="Lapidus A."/>
            <person name="Bruce D."/>
            <person name="Goodwin L."/>
            <person name="Pitluck S."/>
            <person name="Kyrpides N."/>
            <person name="Mavromatis K."/>
            <person name="Pagani I."/>
            <person name="Ivanova N."/>
            <person name="Ovchinnikova G."/>
            <person name="Lu M."/>
            <person name="Detter J.C."/>
            <person name="Han C."/>
            <person name="Land M."/>
            <person name="Hauser L."/>
            <person name="Markowitz V."/>
            <person name="Cheng J.-F."/>
            <person name="Hugenholtz P."/>
            <person name="Woyke T."/>
            <person name="Wu D."/>
            <person name="Tindall B."/>
            <person name="Pomrenke H.G."/>
            <person name="Brambilla E."/>
            <person name="Klenk H.-P."/>
            <person name="Eisen J.A."/>
        </authorList>
    </citation>
    <scope>NUCLEOTIDE SEQUENCE [LARGE SCALE GENOMIC DNA]</scope>
    <source>
        <strain evidence="4">ATCC 49424 / DSM 5305 / JCM 21570 / NBRC 103401 / IFAM 1448</strain>
    </source>
</reference>
<name>F0SNW0_RUBBR</name>
<dbReference type="RefSeq" id="WP_013628760.1">
    <property type="nucleotide sequence ID" value="NC_015174.1"/>
</dbReference>
<dbReference type="InterPro" id="IPR008930">
    <property type="entry name" value="Terpenoid_cyclase/PrenylTrfase"/>
</dbReference>
<feature type="domain" description="DUF4159" evidence="2">
    <location>
        <begin position="600"/>
        <end position="802"/>
    </location>
</feature>